<evidence type="ECO:0000313" key="4">
    <source>
        <dbReference type="Proteomes" id="UP000551616"/>
    </source>
</evidence>
<gene>
    <name evidence="3" type="ORF">HOV93_35620</name>
</gene>
<dbReference type="Proteomes" id="UP000551616">
    <property type="component" value="Unassembled WGS sequence"/>
</dbReference>
<dbReference type="PANTHER" id="PTHR28208:SF1">
    <property type="entry name" value="FILAMENT ORGANIZATION PROTEIN APP1-LIKE, PUTATIVE (AFU_ORTHOLOGUE AFUA_1G06650)-RELATED"/>
    <property type="match status" value="1"/>
</dbReference>
<proteinExistence type="predicted"/>
<dbReference type="Pfam" id="PF09949">
    <property type="entry name" value="APP1_cat"/>
    <property type="match status" value="1"/>
</dbReference>
<keyword evidence="4" id="KW-1185">Reference proteome</keyword>
<protein>
    <recommendedName>
        <fullName evidence="2">Phosphatidate phosphatase APP1 catalytic domain-containing protein</fullName>
    </recommendedName>
</protein>
<feature type="domain" description="Phosphatidate phosphatase APP1 catalytic" evidence="2">
    <location>
        <begin position="259"/>
        <end position="408"/>
    </location>
</feature>
<evidence type="ECO:0000313" key="3">
    <source>
        <dbReference type="EMBL" id="MBA2116373.1"/>
    </source>
</evidence>
<dbReference type="GO" id="GO:0008195">
    <property type="term" value="F:phosphatidate phosphatase activity"/>
    <property type="evidence" value="ECO:0007669"/>
    <property type="project" value="InterPro"/>
</dbReference>
<dbReference type="InterPro" id="IPR036412">
    <property type="entry name" value="HAD-like_sf"/>
</dbReference>
<name>A0A7V8V7H2_9BACT</name>
<evidence type="ECO:0000256" key="1">
    <source>
        <dbReference type="SAM" id="MobiDB-lite"/>
    </source>
</evidence>
<dbReference type="InterPro" id="IPR019236">
    <property type="entry name" value="APP1_cat"/>
</dbReference>
<comment type="caution">
    <text evidence="3">The sequence shown here is derived from an EMBL/GenBank/DDBJ whole genome shotgun (WGS) entry which is preliminary data.</text>
</comment>
<organism evidence="3 4">
    <name type="scientific">Bremerella alba</name>
    <dbReference type="NCBI Taxonomy" id="980252"/>
    <lineage>
        <taxon>Bacteria</taxon>
        <taxon>Pseudomonadati</taxon>
        <taxon>Planctomycetota</taxon>
        <taxon>Planctomycetia</taxon>
        <taxon>Pirellulales</taxon>
        <taxon>Pirellulaceae</taxon>
        <taxon>Bremerella</taxon>
    </lineage>
</organism>
<evidence type="ECO:0000259" key="2">
    <source>
        <dbReference type="Pfam" id="PF09949"/>
    </source>
</evidence>
<accession>A0A7V8V7H2</accession>
<dbReference type="SUPFAM" id="SSF56784">
    <property type="entry name" value="HAD-like"/>
    <property type="match status" value="1"/>
</dbReference>
<feature type="compositionally biased region" description="Polar residues" evidence="1">
    <location>
        <begin position="1"/>
        <end position="11"/>
    </location>
</feature>
<dbReference type="PANTHER" id="PTHR28208">
    <property type="entry name" value="PHOSPHATIDATE PHOSPHATASE APP1"/>
    <property type="match status" value="1"/>
</dbReference>
<feature type="region of interest" description="Disordered" evidence="1">
    <location>
        <begin position="1"/>
        <end position="20"/>
    </location>
</feature>
<dbReference type="EMBL" id="JABRWO010000010">
    <property type="protein sequence ID" value="MBA2116373.1"/>
    <property type="molecule type" value="Genomic_DNA"/>
</dbReference>
<reference evidence="3 4" key="1">
    <citation type="submission" date="2020-05" db="EMBL/GenBank/DDBJ databases">
        <title>Bremerella alba sp. nov., a novel planctomycete isolated from the surface of the macroalga Fucus spiralis.</title>
        <authorList>
            <person name="Godinho O."/>
            <person name="Botelho R."/>
            <person name="Albuquerque L."/>
            <person name="Wiegand S."/>
            <person name="Da Costa M.S."/>
            <person name="Lobo-Da-Cunha A."/>
            <person name="Jogler C."/>
            <person name="Lage O.M."/>
        </authorList>
    </citation>
    <scope>NUCLEOTIDE SEQUENCE [LARGE SCALE GENOMIC DNA]</scope>
    <source>
        <strain evidence="3 4">FF15</strain>
    </source>
</reference>
<sequence length="466" mass="52611">MGESCSESMTKSLRLPETEDRKIGRFAANHPLECPIDPGKGKSTARCQNFLLRIAARNALLTLECEMAKPPRRTDNSVAKGTMPLSFLDLEAHGRQRMFPDETALSNLKDTERVVLYPSYAYPAPDQSGWILQVHGSVFEAVPENLPRKIMIRVLARLMGATQEQLETSVFKQRILGFTVYQHGGKQIAVKIGDKTYQLRGKSKKNGQFRGTILIPNEDVDTIAMTVGATRHVRYAIHSQFDVATPLEGLVKLIDHHGVSIISDIDDTVKHTQVATRKDMLANTFLHEFATVPGMVPLYQKWQQQGAAFHYVTSSPWQLFEPLSDLFRDQGLPDGSFHMKSVRFRDPTVLQLFIARRWGKRKAIKQLLRTFPDRKFVLVGDSGEKDPETYGVMARKFPDQVVKIFIRDLGGKKSSDQRFAQAFKRVPQEKWQRFTCPSQLQEYDLPTSAQFLPAEANGDGKSLPPP</sequence>
<dbReference type="InterPro" id="IPR052935">
    <property type="entry name" value="Mg2+_PAP"/>
</dbReference>
<dbReference type="AlphaFoldDB" id="A0A7V8V7H2"/>